<feature type="transmembrane region" description="Helical" evidence="6">
    <location>
        <begin position="106"/>
        <end position="127"/>
    </location>
</feature>
<feature type="transmembrane region" description="Helical" evidence="6">
    <location>
        <begin position="266"/>
        <end position="290"/>
    </location>
</feature>
<gene>
    <name evidence="7" type="ORF">AWB77_03897</name>
</gene>
<keyword evidence="3 6" id="KW-0812">Transmembrane</keyword>
<dbReference type="InterPro" id="IPR001851">
    <property type="entry name" value="ABC_transp_permease"/>
</dbReference>
<dbReference type="EMBL" id="FCNX02000009">
    <property type="protein sequence ID" value="SAK79599.1"/>
    <property type="molecule type" value="Genomic_DNA"/>
</dbReference>
<comment type="subcellular location">
    <subcellularLocation>
        <location evidence="1">Cell membrane</location>
        <topology evidence="1">Multi-pass membrane protein</topology>
    </subcellularLocation>
</comment>
<proteinExistence type="predicted"/>
<keyword evidence="2" id="KW-1003">Cell membrane</keyword>
<dbReference type="Proteomes" id="UP000054903">
    <property type="component" value="Unassembled WGS sequence"/>
</dbReference>
<dbReference type="PANTHER" id="PTHR30482:SF17">
    <property type="entry name" value="ABC TRANSPORTER ATP-BINDING PROTEIN"/>
    <property type="match status" value="1"/>
</dbReference>
<protein>
    <submittedName>
        <fullName evidence="7">Leucine/isoleucine/valine transporter permease subunit</fullName>
    </submittedName>
</protein>
<dbReference type="GO" id="GO:0005886">
    <property type="term" value="C:plasma membrane"/>
    <property type="evidence" value="ECO:0007669"/>
    <property type="project" value="UniProtKB-SubCell"/>
</dbReference>
<sequence length="340" mass="36140">MSDKEIPLRRAEISERRPSASKLSIAIAKWSVAVLITLALALLPYYASFGTLRLSVEILTVFAVALAWNLLAGYGGLVAVGQHAFIGLGAYTLFAVSNQFGVNPWVTLPIAGLASAAFALLSAWPMFRLSGPNFAVGTWVLAEVLRIGAQNCDWLGGSGGLPLMAMREFSRETRNFGAYWAALAIGIGSLWGARHILRGKLGLGLMSVRDSAAAAQASGVPIYRVKLLLWVIAGTITGLAGAVAYMSTLQVTPDASFGLQWTAEAIFITILGGLGTLEGPIIGTVIYFALREATAGYGTWYFVGLGTLAIVTMLIAPGGAWSLIARRWSLDLFSVRRRAD</sequence>
<reference evidence="7" key="1">
    <citation type="submission" date="2016-01" db="EMBL/GenBank/DDBJ databases">
        <authorList>
            <person name="Peeters C."/>
        </authorList>
    </citation>
    <scope>NUCLEOTIDE SEQUENCE</scope>
    <source>
        <strain evidence="7">LMG 29320</strain>
    </source>
</reference>
<evidence type="ECO:0000256" key="5">
    <source>
        <dbReference type="ARBA" id="ARBA00023136"/>
    </source>
</evidence>
<feature type="transmembrane region" description="Helical" evidence="6">
    <location>
        <begin position="26"/>
        <end position="47"/>
    </location>
</feature>
<comment type="caution">
    <text evidence="7">The sequence shown here is derived from an EMBL/GenBank/DDBJ whole genome shotgun (WGS) entry which is preliminary data.</text>
</comment>
<dbReference type="STRING" id="1777138.AWB77_03897"/>
<dbReference type="PANTHER" id="PTHR30482">
    <property type="entry name" value="HIGH-AFFINITY BRANCHED-CHAIN AMINO ACID TRANSPORT SYSTEM PERMEASE"/>
    <property type="match status" value="1"/>
</dbReference>
<dbReference type="GO" id="GO:0015658">
    <property type="term" value="F:branched-chain amino acid transmembrane transporter activity"/>
    <property type="evidence" value="ECO:0007669"/>
    <property type="project" value="InterPro"/>
</dbReference>
<evidence type="ECO:0000256" key="4">
    <source>
        <dbReference type="ARBA" id="ARBA00022989"/>
    </source>
</evidence>
<feature type="transmembrane region" description="Helical" evidence="6">
    <location>
        <begin position="67"/>
        <end position="94"/>
    </location>
</feature>
<evidence type="ECO:0000313" key="8">
    <source>
        <dbReference type="Proteomes" id="UP000054903"/>
    </source>
</evidence>
<dbReference type="InterPro" id="IPR043428">
    <property type="entry name" value="LivM-like"/>
</dbReference>
<dbReference type="RefSeq" id="WP_063936522.1">
    <property type="nucleotide sequence ID" value="NZ_FCNX02000009.1"/>
</dbReference>
<evidence type="ECO:0000256" key="2">
    <source>
        <dbReference type="ARBA" id="ARBA00022475"/>
    </source>
</evidence>
<dbReference type="AlphaFoldDB" id="A0A158CBB5"/>
<keyword evidence="8" id="KW-1185">Reference proteome</keyword>
<evidence type="ECO:0000256" key="6">
    <source>
        <dbReference type="SAM" id="Phobius"/>
    </source>
</evidence>
<accession>A0A158CBB5</accession>
<dbReference type="Pfam" id="PF02653">
    <property type="entry name" value="BPD_transp_2"/>
    <property type="match status" value="1"/>
</dbReference>
<keyword evidence="5 6" id="KW-0472">Membrane</keyword>
<organism evidence="7 8">
    <name type="scientific">Caballeronia fortuita</name>
    <dbReference type="NCBI Taxonomy" id="1777138"/>
    <lineage>
        <taxon>Bacteria</taxon>
        <taxon>Pseudomonadati</taxon>
        <taxon>Pseudomonadota</taxon>
        <taxon>Betaproteobacteria</taxon>
        <taxon>Burkholderiales</taxon>
        <taxon>Burkholderiaceae</taxon>
        <taxon>Caballeronia</taxon>
    </lineage>
</organism>
<feature type="transmembrane region" description="Helical" evidence="6">
    <location>
        <begin position="176"/>
        <end position="197"/>
    </location>
</feature>
<evidence type="ECO:0000256" key="1">
    <source>
        <dbReference type="ARBA" id="ARBA00004651"/>
    </source>
</evidence>
<dbReference type="OrthoDB" id="9034298at2"/>
<evidence type="ECO:0000256" key="3">
    <source>
        <dbReference type="ARBA" id="ARBA00022692"/>
    </source>
</evidence>
<feature type="transmembrane region" description="Helical" evidence="6">
    <location>
        <begin position="302"/>
        <end position="324"/>
    </location>
</feature>
<feature type="transmembrane region" description="Helical" evidence="6">
    <location>
        <begin position="227"/>
        <end position="246"/>
    </location>
</feature>
<dbReference type="CDD" id="cd06581">
    <property type="entry name" value="TM_PBP1_LivM_like"/>
    <property type="match status" value="1"/>
</dbReference>
<evidence type="ECO:0000313" key="7">
    <source>
        <dbReference type="EMBL" id="SAK79599.1"/>
    </source>
</evidence>
<keyword evidence="4 6" id="KW-1133">Transmembrane helix</keyword>
<name>A0A158CBB5_9BURK</name>